<sequence>MATTQYDGTKLAWFCHINWPHLFAICAPYKFRHTRTLDNLQLHAR</sequence>
<reference evidence="1" key="2">
    <citation type="journal article" date="2015" name="Data Brief">
        <title>Shoot transcriptome of the giant reed, Arundo donax.</title>
        <authorList>
            <person name="Barrero R.A."/>
            <person name="Guerrero F.D."/>
            <person name="Moolhuijzen P."/>
            <person name="Goolsby J.A."/>
            <person name="Tidwell J."/>
            <person name="Bellgard S.E."/>
            <person name="Bellgard M.I."/>
        </authorList>
    </citation>
    <scope>NUCLEOTIDE SEQUENCE</scope>
    <source>
        <tissue evidence="1">Shoot tissue taken approximately 20 cm above the soil surface</tissue>
    </source>
</reference>
<reference evidence="1" key="1">
    <citation type="submission" date="2014-09" db="EMBL/GenBank/DDBJ databases">
        <authorList>
            <person name="Magalhaes I.L.F."/>
            <person name="Oliveira U."/>
            <person name="Santos F.R."/>
            <person name="Vidigal T.H.D.A."/>
            <person name="Brescovit A.D."/>
            <person name="Santos A.J."/>
        </authorList>
    </citation>
    <scope>NUCLEOTIDE SEQUENCE</scope>
    <source>
        <tissue evidence="1">Shoot tissue taken approximately 20 cm above the soil surface</tissue>
    </source>
</reference>
<name>A0A0A8Y3K8_ARUDO</name>
<protein>
    <submittedName>
        <fullName evidence="1">Uncharacterized protein</fullName>
    </submittedName>
</protein>
<evidence type="ECO:0000313" key="1">
    <source>
        <dbReference type="EMBL" id="JAD20409.1"/>
    </source>
</evidence>
<proteinExistence type="predicted"/>
<organism evidence="1">
    <name type="scientific">Arundo donax</name>
    <name type="common">Giant reed</name>
    <name type="synonym">Donax arundinaceus</name>
    <dbReference type="NCBI Taxonomy" id="35708"/>
    <lineage>
        <taxon>Eukaryota</taxon>
        <taxon>Viridiplantae</taxon>
        <taxon>Streptophyta</taxon>
        <taxon>Embryophyta</taxon>
        <taxon>Tracheophyta</taxon>
        <taxon>Spermatophyta</taxon>
        <taxon>Magnoliopsida</taxon>
        <taxon>Liliopsida</taxon>
        <taxon>Poales</taxon>
        <taxon>Poaceae</taxon>
        <taxon>PACMAD clade</taxon>
        <taxon>Arundinoideae</taxon>
        <taxon>Arundineae</taxon>
        <taxon>Arundo</taxon>
    </lineage>
</organism>
<dbReference type="AlphaFoldDB" id="A0A0A8Y3K8"/>
<accession>A0A0A8Y3K8</accession>
<dbReference type="EMBL" id="GBRH01277486">
    <property type="protein sequence ID" value="JAD20409.1"/>
    <property type="molecule type" value="Transcribed_RNA"/>
</dbReference>